<comment type="caution">
    <text evidence="1">The sequence shown here is derived from an EMBL/GenBank/DDBJ whole genome shotgun (WGS) entry which is preliminary data.</text>
</comment>
<dbReference type="Proteomes" id="UP000299102">
    <property type="component" value="Unassembled WGS sequence"/>
</dbReference>
<evidence type="ECO:0000313" key="1">
    <source>
        <dbReference type="EMBL" id="GBP55855.1"/>
    </source>
</evidence>
<evidence type="ECO:0000313" key="2">
    <source>
        <dbReference type="Proteomes" id="UP000299102"/>
    </source>
</evidence>
<name>A0A4C1X0M4_EUMVA</name>
<protein>
    <submittedName>
        <fullName evidence="1">Uncharacterized protein</fullName>
    </submittedName>
</protein>
<accession>A0A4C1X0M4</accession>
<dbReference type="EMBL" id="BGZK01000679">
    <property type="protein sequence ID" value="GBP55855.1"/>
    <property type="molecule type" value="Genomic_DNA"/>
</dbReference>
<organism evidence="1 2">
    <name type="scientific">Eumeta variegata</name>
    <name type="common">Bagworm moth</name>
    <name type="synonym">Eumeta japonica</name>
    <dbReference type="NCBI Taxonomy" id="151549"/>
    <lineage>
        <taxon>Eukaryota</taxon>
        <taxon>Metazoa</taxon>
        <taxon>Ecdysozoa</taxon>
        <taxon>Arthropoda</taxon>
        <taxon>Hexapoda</taxon>
        <taxon>Insecta</taxon>
        <taxon>Pterygota</taxon>
        <taxon>Neoptera</taxon>
        <taxon>Endopterygota</taxon>
        <taxon>Lepidoptera</taxon>
        <taxon>Glossata</taxon>
        <taxon>Ditrysia</taxon>
        <taxon>Tineoidea</taxon>
        <taxon>Psychidae</taxon>
        <taxon>Oiketicinae</taxon>
        <taxon>Eumeta</taxon>
    </lineage>
</organism>
<sequence>MKLHSSPFYKRFKKFKGGSNLREERPVTTIAPCTTWSQMMKVGFIVTILKRQSPQWAFPFEETKVKSGRSAGKKIVVSFCGIDRGNRKTQSESEYVALERMRVVYLLQASARKQRVVSNIPTQEGKERKIHKGGK</sequence>
<proteinExistence type="predicted"/>
<reference evidence="1 2" key="1">
    <citation type="journal article" date="2019" name="Commun. Biol.">
        <title>The bagworm genome reveals a unique fibroin gene that provides high tensile strength.</title>
        <authorList>
            <person name="Kono N."/>
            <person name="Nakamura H."/>
            <person name="Ohtoshi R."/>
            <person name="Tomita M."/>
            <person name="Numata K."/>
            <person name="Arakawa K."/>
        </authorList>
    </citation>
    <scope>NUCLEOTIDE SEQUENCE [LARGE SCALE GENOMIC DNA]</scope>
</reference>
<keyword evidence="2" id="KW-1185">Reference proteome</keyword>
<gene>
    <name evidence="1" type="ORF">EVAR_38452_1</name>
</gene>
<dbReference type="AlphaFoldDB" id="A0A4C1X0M4"/>